<organism evidence="2 3">
    <name type="scientific">Penicillium coprophilum</name>
    <dbReference type="NCBI Taxonomy" id="36646"/>
    <lineage>
        <taxon>Eukaryota</taxon>
        <taxon>Fungi</taxon>
        <taxon>Dikarya</taxon>
        <taxon>Ascomycota</taxon>
        <taxon>Pezizomycotina</taxon>
        <taxon>Eurotiomycetes</taxon>
        <taxon>Eurotiomycetidae</taxon>
        <taxon>Eurotiales</taxon>
        <taxon>Aspergillaceae</taxon>
        <taxon>Penicillium</taxon>
    </lineage>
</organism>
<keyword evidence="3" id="KW-1185">Reference proteome</keyword>
<comment type="caution">
    <text evidence="2">The sequence shown here is derived from an EMBL/GenBank/DDBJ whole genome shotgun (WGS) entry which is preliminary data.</text>
</comment>
<dbReference type="Proteomes" id="UP000191500">
    <property type="component" value="Unassembled WGS sequence"/>
</dbReference>
<dbReference type="GO" id="GO:0006355">
    <property type="term" value="P:regulation of DNA-templated transcription"/>
    <property type="evidence" value="ECO:0007669"/>
    <property type="project" value="InterPro"/>
</dbReference>
<dbReference type="STRING" id="36646.A0A1V6V144"/>
<name>A0A1V6V144_9EURO</name>
<evidence type="ECO:0008006" key="4">
    <source>
        <dbReference type="Google" id="ProtNLM"/>
    </source>
</evidence>
<gene>
    <name evidence="2" type="ORF">PENCOP_c002G02080</name>
</gene>
<dbReference type="PANTHER" id="PTHR36167">
    <property type="entry name" value="C2H2 FINGER DOMAIN TRANSCRIPTION FACTOR (EUROFUNG)-RELATED"/>
    <property type="match status" value="1"/>
</dbReference>
<dbReference type="AlphaFoldDB" id="A0A1V6V144"/>
<sequence>MSGFEALGIAASIIQVADLGTKLSVKLFSFYRELKGAIESIQNLSSDVAITSAILRELGESLKEDEQAKLYSKKAFETLKDILTQCEEVLEQICDITKYNESSEKTRLQQITERFRQILLEPSVVPLKAKLKRLKSTMLLLLNVIMYAGQIRSNNVPTMLQEQRDFIKSLLEEKQKGDAKIMATPAPLTINASLDPRVGPWANSALKNGEPSDLDEYSLLMQNMLQQINSCKSRLEQNRHSRIRSGVLNIHSREILQFQLHHGQSIMQRFDHSLFFEEQSSPTKFGSRSIESEPSTYTFGSEEVLLDCMEPTDLDTPVAGQRYTLESSIPIADDSQNHCSRVLIEPYPHDSDENFFRSHMEHVGASISMDSIGTEVAEARRHGSVPLSESQSFTSNSPRPLDSDLVEASVRTYPSCTSSPFQTQFVFDSYDASIPLQGRPHICPVDDSLLHRSATKRRRINPWVSYSSPGYSCPFCPVQQHWYPQPDDLQRHVQVYHTDKENDDPILREALATRAPGSPQAMTLPSAGAAAGRPRLSSHPKAPSEFLFQTSNSLPQGKLELLSLPLDCSDPGPWDSLPYNVNTETLPPSEADLSKFRLPRIETISSPCQTNNDPLNCLSIDNSMDGMETLHNLVLEWTTLRQEEILE</sequence>
<reference evidence="3" key="1">
    <citation type="journal article" date="2017" name="Nat. Microbiol.">
        <title>Global analysis of biosynthetic gene clusters reveals vast potential of secondary metabolite production in Penicillium species.</title>
        <authorList>
            <person name="Nielsen J.C."/>
            <person name="Grijseels S."/>
            <person name="Prigent S."/>
            <person name="Ji B."/>
            <person name="Dainat J."/>
            <person name="Nielsen K.F."/>
            <person name="Frisvad J.C."/>
            <person name="Workman M."/>
            <person name="Nielsen J."/>
        </authorList>
    </citation>
    <scope>NUCLEOTIDE SEQUENCE [LARGE SCALE GENOMIC DNA]</scope>
    <source>
        <strain evidence="3">IBT 31321</strain>
    </source>
</reference>
<dbReference type="EMBL" id="MDDG01000002">
    <property type="protein sequence ID" value="OQE44391.1"/>
    <property type="molecule type" value="Genomic_DNA"/>
</dbReference>
<protein>
    <recommendedName>
        <fullName evidence="4">Fungal N-terminal domain-containing protein</fullName>
    </recommendedName>
</protein>
<proteinExistence type="predicted"/>
<feature type="compositionally biased region" description="Polar residues" evidence="1">
    <location>
        <begin position="387"/>
        <end position="398"/>
    </location>
</feature>
<feature type="region of interest" description="Disordered" evidence="1">
    <location>
        <begin position="379"/>
        <end position="400"/>
    </location>
</feature>
<dbReference type="PANTHER" id="PTHR36167:SF3">
    <property type="entry name" value="C2H2 FINGER DOMAIN TRANSCRIPTION FACTOR (EUROFUNG)-RELATED"/>
    <property type="match status" value="1"/>
</dbReference>
<dbReference type="InterPro" id="IPR039327">
    <property type="entry name" value="CON7-like"/>
</dbReference>
<feature type="region of interest" description="Disordered" evidence="1">
    <location>
        <begin position="515"/>
        <end position="540"/>
    </location>
</feature>
<evidence type="ECO:0000256" key="1">
    <source>
        <dbReference type="SAM" id="MobiDB-lite"/>
    </source>
</evidence>
<accession>A0A1V6V144</accession>
<evidence type="ECO:0000313" key="3">
    <source>
        <dbReference type="Proteomes" id="UP000191500"/>
    </source>
</evidence>
<evidence type="ECO:0000313" key="2">
    <source>
        <dbReference type="EMBL" id="OQE44391.1"/>
    </source>
</evidence>